<dbReference type="Proteomes" id="UP001295423">
    <property type="component" value="Unassembled WGS sequence"/>
</dbReference>
<keyword evidence="3 7" id="KW-1133">Transmembrane helix</keyword>
<dbReference type="InterPro" id="IPR017937">
    <property type="entry name" value="Thioredoxin_CS"/>
</dbReference>
<name>A0AAD2FV98_9STRA</name>
<sequence>MFASSVGKLAHLVAFLSLLVRCRSEYVPGKINGEVVILDTKSFPEAIKDPSNPLWLLKFYAPWCGHCKKIAPVLEKASLQVKGQMAIGKIDCTTEKGLCNEYKVRGYPTLKYSIDGEIDDYPLGRDQASIVKFARKMSAPPLQIVASYEEAMEYATAKAEDGVIFLGYDPTNKPDEVPSGFYQVFSKVARRKQASGHFLWLEPSDPESIKTPAIVKRIEPDVKVRFLENVESLTAEALAEWFTEQSLPLVNMLGPDNFQKVSKMGRPLAIAVADTEDTEQVKALKEHMLKYITSSENDKYYYGIMDGKKFIRFLGQFNVGEEHIPQFLVLDGPTKTFWQNETYSNLFEFIKAIDDGEIQSETASRTSRKGVLGKLEHYFISYFPYSLVALLLTVFGFVWMLVPAFEEDPYSQSALEEMMEEMEGTNQPEGDEGEETKKKK</sequence>
<dbReference type="Pfam" id="PF00085">
    <property type="entry name" value="Thioredoxin"/>
    <property type="match status" value="1"/>
</dbReference>
<dbReference type="InterPro" id="IPR052250">
    <property type="entry name" value="PDI_TMX3"/>
</dbReference>
<evidence type="ECO:0000313" key="10">
    <source>
        <dbReference type="EMBL" id="CAJ1953422.1"/>
    </source>
</evidence>
<dbReference type="Gene3D" id="3.40.30.10">
    <property type="entry name" value="Glutaredoxin"/>
    <property type="match status" value="2"/>
</dbReference>
<feature type="chain" id="PRO_5041905629" description="Thioredoxin domain-containing protein" evidence="8">
    <location>
        <begin position="25"/>
        <end position="440"/>
    </location>
</feature>
<evidence type="ECO:0000256" key="8">
    <source>
        <dbReference type="SAM" id="SignalP"/>
    </source>
</evidence>
<evidence type="ECO:0000259" key="9">
    <source>
        <dbReference type="PROSITE" id="PS51352"/>
    </source>
</evidence>
<evidence type="ECO:0000256" key="1">
    <source>
        <dbReference type="ARBA" id="ARBA00004389"/>
    </source>
</evidence>
<feature type="region of interest" description="Disordered" evidence="6">
    <location>
        <begin position="413"/>
        <end position="440"/>
    </location>
</feature>
<dbReference type="PANTHER" id="PTHR46426:SF1">
    <property type="entry name" value="PROTEIN DISULFIDE-ISOMERASE TMX3"/>
    <property type="match status" value="1"/>
</dbReference>
<comment type="subcellular location">
    <subcellularLocation>
        <location evidence="1">Endoplasmic reticulum membrane</location>
        <topology evidence="1">Single-pass membrane protein</topology>
    </subcellularLocation>
</comment>
<evidence type="ECO:0000313" key="11">
    <source>
        <dbReference type="Proteomes" id="UP001295423"/>
    </source>
</evidence>
<dbReference type="SUPFAM" id="SSF52833">
    <property type="entry name" value="Thioredoxin-like"/>
    <property type="match status" value="2"/>
</dbReference>
<feature type="domain" description="Thioredoxin" evidence="9">
    <location>
        <begin position="16"/>
        <end position="139"/>
    </location>
</feature>
<evidence type="ECO:0000256" key="6">
    <source>
        <dbReference type="SAM" id="MobiDB-lite"/>
    </source>
</evidence>
<feature type="compositionally biased region" description="Acidic residues" evidence="6">
    <location>
        <begin position="417"/>
        <end position="434"/>
    </location>
</feature>
<evidence type="ECO:0000256" key="4">
    <source>
        <dbReference type="ARBA" id="ARBA00023136"/>
    </source>
</evidence>
<dbReference type="CDD" id="cd02961">
    <property type="entry name" value="PDI_a_family"/>
    <property type="match status" value="1"/>
</dbReference>
<evidence type="ECO:0000256" key="2">
    <source>
        <dbReference type="ARBA" id="ARBA00022692"/>
    </source>
</evidence>
<gene>
    <name evidence="10" type="ORF">CYCCA115_LOCUS14026</name>
</gene>
<dbReference type="PANTHER" id="PTHR46426">
    <property type="entry name" value="PROTEIN DISULFIDE-ISOMERASE TMX3"/>
    <property type="match status" value="1"/>
</dbReference>
<evidence type="ECO:0000256" key="7">
    <source>
        <dbReference type="SAM" id="Phobius"/>
    </source>
</evidence>
<dbReference type="PROSITE" id="PS51352">
    <property type="entry name" value="THIOREDOXIN_2"/>
    <property type="match status" value="1"/>
</dbReference>
<keyword evidence="2 7" id="KW-0812">Transmembrane</keyword>
<dbReference type="InterPro" id="IPR013766">
    <property type="entry name" value="Thioredoxin_domain"/>
</dbReference>
<dbReference type="PROSITE" id="PS00194">
    <property type="entry name" value="THIOREDOXIN_1"/>
    <property type="match status" value="1"/>
</dbReference>
<feature type="signal peptide" evidence="8">
    <location>
        <begin position="1"/>
        <end position="24"/>
    </location>
</feature>
<reference evidence="10" key="1">
    <citation type="submission" date="2023-08" db="EMBL/GenBank/DDBJ databases">
        <authorList>
            <person name="Audoor S."/>
            <person name="Bilcke G."/>
        </authorList>
    </citation>
    <scope>NUCLEOTIDE SEQUENCE</scope>
</reference>
<keyword evidence="11" id="KW-1185">Reference proteome</keyword>
<protein>
    <recommendedName>
        <fullName evidence="9">Thioredoxin domain-containing protein</fullName>
    </recommendedName>
</protein>
<dbReference type="EMBL" id="CAKOGP040001825">
    <property type="protein sequence ID" value="CAJ1953422.1"/>
    <property type="molecule type" value="Genomic_DNA"/>
</dbReference>
<evidence type="ECO:0000256" key="5">
    <source>
        <dbReference type="ARBA" id="ARBA00045246"/>
    </source>
</evidence>
<feature type="transmembrane region" description="Helical" evidence="7">
    <location>
        <begin position="382"/>
        <end position="402"/>
    </location>
</feature>
<dbReference type="AlphaFoldDB" id="A0AAD2FV98"/>
<proteinExistence type="predicted"/>
<accession>A0AAD2FV98</accession>
<organism evidence="10 11">
    <name type="scientific">Cylindrotheca closterium</name>
    <dbReference type="NCBI Taxonomy" id="2856"/>
    <lineage>
        <taxon>Eukaryota</taxon>
        <taxon>Sar</taxon>
        <taxon>Stramenopiles</taxon>
        <taxon>Ochrophyta</taxon>
        <taxon>Bacillariophyta</taxon>
        <taxon>Bacillariophyceae</taxon>
        <taxon>Bacillariophycidae</taxon>
        <taxon>Bacillariales</taxon>
        <taxon>Bacillariaceae</taxon>
        <taxon>Cylindrotheca</taxon>
    </lineage>
</organism>
<keyword evidence="4 7" id="KW-0472">Membrane</keyword>
<dbReference type="GO" id="GO:0005789">
    <property type="term" value="C:endoplasmic reticulum membrane"/>
    <property type="evidence" value="ECO:0007669"/>
    <property type="project" value="UniProtKB-SubCell"/>
</dbReference>
<evidence type="ECO:0000256" key="3">
    <source>
        <dbReference type="ARBA" id="ARBA00022989"/>
    </source>
</evidence>
<comment type="caution">
    <text evidence="10">The sequence shown here is derived from an EMBL/GenBank/DDBJ whole genome shotgun (WGS) entry which is preliminary data.</text>
</comment>
<dbReference type="InterPro" id="IPR036249">
    <property type="entry name" value="Thioredoxin-like_sf"/>
</dbReference>
<keyword evidence="8" id="KW-0732">Signal</keyword>
<dbReference type="Pfam" id="PF13848">
    <property type="entry name" value="Thioredoxin_6"/>
    <property type="match status" value="1"/>
</dbReference>
<comment type="function">
    <text evidence="5">Probable disulfide isomerase, which participates in the folding of proteins containing disulfide bonds. May act as a dithiol oxidase. Acts as a regulator of endoplasmic reticulum-mitochondria contact sites via its ability to regulate redox signals.</text>
</comment>